<sequence length="282" mass="33054">MASMNRLHYMSYQWCNMRICVLSRSSYSPSPKFVMARTHPFDGKAWSYSGTLETTLSTVAPYVCLVHDMLKPMMSFKKTVLAGRNDGGLCWMKDERLHLETSLCKMDAEEKYIAALKAKACELVEAAMRNAQESLRCLHTAQGEESEQEHKVKNIPWISCQDFTVELGKKQIEEYVTTWEFHESWLYCTDFLREEETEFNTLFHYRMRWSIPTCRKPIPRATACVYFTIKISKIKPSTLPVEVFFVFESNRLVHRPGQTRFREKWLKDIIESKLIMMSSITF</sequence>
<evidence type="ECO:0000313" key="2">
    <source>
        <dbReference type="Proteomes" id="UP001176940"/>
    </source>
</evidence>
<dbReference type="PANTHER" id="PTHR35075">
    <property type="entry name" value="A-KINASE ANCHOR PROTEIN 14"/>
    <property type="match status" value="1"/>
</dbReference>
<dbReference type="InterPro" id="IPR053084">
    <property type="entry name" value="AKAP"/>
</dbReference>
<evidence type="ECO:0000313" key="1">
    <source>
        <dbReference type="EMBL" id="CAJ0960427.1"/>
    </source>
</evidence>
<comment type="caution">
    <text evidence="1">The sequence shown here is derived from an EMBL/GenBank/DDBJ whole genome shotgun (WGS) entry which is preliminary data.</text>
</comment>
<dbReference type="EMBL" id="CAUEEQ010050141">
    <property type="protein sequence ID" value="CAJ0960427.1"/>
    <property type="molecule type" value="Genomic_DNA"/>
</dbReference>
<accession>A0ABN9M9V1</accession>
<organism evidence="1 2">
    <name type="scientific">Ranitomeya imitator</name>
    <name type="common">mimic poison frog</name>
    <dbReference type="NCBI Taxonomy" id="111125"/>
    <lineage>
        <taxon>Eukaryota</taxon>
        <taxon>Metazoa</taxon>
        <taxon>Chordata</taxon>
        <taxon>Craniata</taxon>
        <taxon>Vertebrata</taxon>
        <taxon>Euteleostomi</taxon>
        <taxon>Amphibia</taxon>
        <taxon>Batrachia</taxon>
        <taxon>Anura</taxon>
        <taxon>Neobatrachia</taxon>
        <taxon>Hyloidea</taxon>
        <taxon>Dendrobatidae</taxon>
        <taxon>Dendrobatinae</taxon>
        <taxon>Ranitomeya</taxon>
    </lineage>
</organism>
<evidence type="ECO:0008006" key="3">
    <source>
        <dbReference type="Google" id="ProtNLM"/>
    </source>
</evidence>
<dbReference type="PANTHER" id="PTHR35075:SF1">
    <property type="entry name" value="A-KINASE ANCHOR PROTEIN 14"/>
    <property type="match status" value="1"/>
</dbReference>
<gene>
    <name evidence="1" type="ORF">RIMI_LOCUS17294709</name>
</gene>
<protein>
    <recommendedName>
        <fullName evidence="3">A-kinase anchor protein 14</fullName>
    </recommendedName>
</protein>
<dbReference type="Pfam" id="PF14469">
    <property type="entry name" value="AKAP28"/>
    <property type="match status" value="1"/>
</dbReference>
<dbReference type="Proteomes" id="UP001176940">
    <property type="component" value="Unassembled WGS sequence"/>
</dbReference>
<proteinExistence type="predicted"/>
<keyword evidence="2" id="KW-1185">Reference proteome</keyword>
<reference evidence="1" key="1">
    <citation type="submission" date="2023-07" db="EMBL/GenBank/DDBJ databases">
        <authorList>
            <person name="Stuckert A."/>
        </authorList>
    </citation>
    <scope>NUCLEOTIDE SEQUENCE</scope>
</reference>
<name>A0ABN9M9V1_9NEOB</name>
<dbReference type="InterPro" id="IPR025663">
    <property type="entry name" value="AKAP_28"/>
</dbReference>